<evidence type="ECO:0000256" key="1">
    <source>
        <dbReference type="ARBA" id="ARBA00004141"/>
    </source>
</evidence>
<gene>
    <name evidence="7" type="ORF">FLAPXU55_01195</name>
</gene>
<dbReference type="Pfam" id="PF06271">
    <property type="entry name" value="RDD"/>
    <property type="match status" value="1"/>
</dbReference>
<evidence type="ECO:0000256" key="3">
    <source>
        <dbReference type="ARBA" id="ARBA00022989"/>
    </source>
</evidence>
<keyword evidence="3 5" id="KW-1133">Transmembrane helix</keyword>
<evidence type="ECO:0000256" key="2">
    <source>
        <dbReference type="ARBA" id="ARBA00022692"/>
    </source>
</evidence>
<evidence type="ECO:0000256" key="5">
    <source>
        <dbReference type="SAM" id="Phobius"/>
    </source>
</evidence>
<dbReference type="AlphaFoldDB" id="A0A9N8J111"/>
<dbReference type="EMBL" id="CAIJDE010000033">
    <property type="protein sequence ID" value="CAC9973511.1"/>
    <property type="molecule type" value="Genomic_DNA"/>
</dbReference>
<dbReference type="RefSeq" id="WP_180856970.1">
    <property type="nucleotide sequence ID" value="NZ_CAIJDE010000033.1"/>
</dbReference>
<comment type="subcellular location">
    <subcellularLocation>
        <location evidence="1">Membrane</location>
        <topology evidence="1">Multi-pass membrane protein</topology>
    </subcellularLocation>
</comment>
<feature type="transmembrane region" description="Helical" evidence="5">
    <location>
        <begin position="173"/>
        <end position="194"/>
    </location>
</feature>
<organism evidence="7 8">
    <name type="scientific">Flavobacterium panici</name>
    <dbReference type="NCBI Taxonomy" id="2654843"/>
    <lineage>
        <taxon>Bacteria</taxon>
        <taxon>Pseudomonadati</taxon>
        <taxon>Bacteroidota</taxon>
        <taxon>Flavobacteriia</taxon>
        <taxon>Flavobacteriales</taxon>
        <taxon>Flavobacteriaceae</taxon>
        <taxon>Flavobacterium</taxon>
    </lineage>
</organism>
<reference evidence="7 8" key="1">
    <citation type="submission" date="2020-06" db="EMBL/GenBank/DDBJ databases">
        <authorList>
            <person name="Criscuolo A."/>
        </authorList>
    </citation>
    <scope>NUCLEOTIDE SEQUENCE [LARGE SCALE GENOMIC DNA]</scope>
    <source>
        <strain evidence="7">PXU-55</strain>
    </source>
</reference>
<keyword evidence="8" id="KW-1185">Reference proteome</keyword>
<feature type="transmembrane region" description="Helical" evidence="5">
    <location>
        <begin position="214"/>
        <end position="232"/>
    </location>
</feature>
<dbReference type="GO" id="GO:0016020">
    <property type="term" value="C:membrane"/>
    <property type="evidence" value="ECO:0007669"/>
    <property type="project" value="UniProtKB-SubCell"/>
</dbReference>
<evidence type="ECO:0000313" key="7">
    <source>
        <dbReference type="EMBL" id="CAC9973511.1"/>
    </source>
</evidence>
<proteinExistence type="predicted"/>
<feature type="transmembrane region" description="Helical" evidence="5">
    <location>
        <begin position="130"/>
        <end position="152"/>
    </location>
</feature>
<dbReference type="InterPro" id="IPR010432">
    <property type="entry name" value="RDD"/>
</dbReference>
<evidence type="ECO:0000313" key="8">
    <source>
        <dbReference type="Proteomes" id="UP000533639"/>
    </source>
</evidence>
<evidence type="ECO:0000259" key="6">
    <source>
        <dbReference type="Pfam" id="PF06271"/>
    </source>
</evidence>
<dbReference type="Proteomes" id="UP000533639">
    <property type="component" value="Unassembled WGS sequence"/>
</dbReference>
<feature type="transmembrane region" description="Helical" evidence="5">
    <location>
        <begin position="306"/>
        <end position="324"/>
    </location>
</feature>
<protein>
    <recommendedName>
        <fullName evidence="6">RDD domain-containing protein</fullName>
    </recommendedName>
</protein>
<keyword evidence="4 5" id="KW-0472">Membrane</keyword>
<accession>A0A9N8J111</accession>
<feature type="transmembrane region" description="Helical" evidence="5">
    <location>
        <begin position="95"/>
        <end position="118"/>
    </location>
</feature>
<comment type="caution">
    <text evidence="7">The sequence shown here is derived from an EMBL/GenBank/DDBJ whole genome shotgun (WGS) entry which is preliminary data.</text>
</comment>
<feature type="transmembrane region" description="Helical" evidence="5">
    <location>
        <begin position="69"/>
        <end position="88"/>
    </location>
</feature>
<keyword evidence="2 5" id="KW-0812">Transmembrane</keyword>
<evidence type="ECO:0000256" key="4">
    <source>
        <dbReference type="ARBA" id="ARBA00023136"/>
    </source>
</evidence>
<name>A0A9N8J111_9FLAO</name>
<feature type="domain" description="RDD" evidence="6">
    <location>
        <begin position="171"/>
        <end position="318"/>
    </location>
</feature>
<sequence>MKKAILLLSLFFSLSGIIQSIVFLFIRSEKFLEFIVFTNITPYYFSGLTVMIEVERINQYTSTSASLGLLNLFFYLSFLFGTIIYFFSKYKETKLLLFNFSLIIISEIRSLVFFLFAFEDWTNSYITYRISGITITIVYILLSYFITNRYLNTSEEIVSDQGYLQNSSKYRRFCNYIIDGGFIIVIALGIIEFAKNNNTYMSFFNGLKSIFGDKLGLLIFISLVKIIYYLTYESIFRSTPAKFLTGCYVTDEEGNPPTFSIILKRTLFRLIPFESLSFLMGKNLHDDYSDTYVVNKKTNSIIENRYSQFLAIAFGILLVIYFCLSNKNIFN</sequence>